<dbReference type="PROSITE" id="PS50026">
    <property type="entry name" value="EGF_3"/>
    <property type="match status" value="4"/>
</dbReference>
<dbReference type="PROSITE" id="PS51465">
    <property type="entry name" value="KAZAL_2"/>
    <property type="match status" value="2"/>
</dbReference>
<dbReference type="PANTHER" id="PTHR46160">
    <property type="entry name" value="ALPHA-TECTORIN-RELATED"/>
    <property type="match status" value="1"/>
</dbReference>
<keyword evidence="7" id="KW-1015">Disulfide bond</keyword>
<dbReference type="InterPro" id="IPR026823">
    <property type="entry name" value="cEGF"/>
</dbReference>
<dbReference type="SMART" id="SM00216">
    <property type="entry name" value="VWD"/>
    <property type="match status" value="1"/>
</dbReference>
<evidence type="ECO:0000256" key="2">
    <source>
        <dbReference type="ARBA" id="ARBA00022525"/>
    </source>
</evidence>
<name>A0ABD0KJX4_9CAEN</name>
<evidence type="ECO:0000259" key="10">
    <source>
        <dbReference type="PROSITE" id="PS50026"/>
    </source>
</evidence>
<comment type="caution">
    <text evidence="9">Lacks conserved residue(s) required for the propagation of feature annotation.</text>
</comment>
<dbReference type="InterPro" id="IPR002350">
    <property type="entry name" value="Kazal_dom"/>
</dbReference>
<dbReference type="InterPro" id="IPR036084">
    <property type="entry name" value="Ser_inhib-like_sf"/>
</dbReference>
<keyword evidence="5" id="KW-0677">Repeat</keyword>
<organism evidence="13 14">
    <name type="scientific">Batillaria attramentaria</name>
    <dbReference type="NCBI Taxonomy" id="370345"/>
    <lineage>
        <taxon>Eukaryota</taxon>
        <taxon>Metazoa</taxon>
        <taxon>Spiralia</taxon>
        <taxon>Lophotrochozoa</taxon>
        <taxon>Mollusca</taxon>
        <taxon>Gastropoda</taxon>
        <taxon>Caenogastropoda</taxon>
        <taxon>Sorbeoconcha</taxon>
        <taxon>Cerithioidea</taxon>
        <taxon>Batillariidae</taxon>
        <taxon>Batillaria</taxon>
    </lineage>
</organism>
<feature type="non-terminal residue" evidence="13">
    <location>
        <position position="1"/>
    </location>
</feature>
<dbReference type="PROSITE" id="PS00010">
    <property type="entry name" value="ASX_HYDROXYL"/>
    <property type="match status" value="4"/>
</dbReference>
<sequence length="1437" mass="156524">IYADSRYEDGVTVSGEAHSGGFKEDIQYIDTTIHQMETLTQVSAVCWQPVDFECVDTKLINDGNPDSFYTLQNNQSLAFGVGDVDGVIGCACSLTGTCEQGGSCNCDAQTGTLSGDWGVESRKEKLPLTSIAIGGQTLPNAQGTMSVGPLMCANKHCKQFPKDCQQALQWGRAYGMDYTRSGVHMIHPNPDVCDPFFVYCEMDVINDIGVTKIKPKMMVSEATPGQSSNHEYFAPTLEQIQCLIDVSDYCFQPVKYECYKAGFLDQGVVWSGPAGAPVTLWGGGSVSRETCACGAGRMCGGLDSRDAQRHRKCNCDVGDEHLRVDAGVLKVISSLPVIDVDLTQLPASSDSFVNITLGDLYCAQIVIDFDECTTGFHDCNEHAKCVDTTEGYACQCQVGWQGKFAGRTVTDPVANGRECMDDNECSFNPCPYSANCTNTPGSYFCTCKDGYVQTGPKTCVDINECKDGSHQCDRNAICINEDGEYKCVCKRDYRGSGFVGDCLPVGLCTIFGDPHEFSFDKMWLHYQGSSKCVYVASQDGCDGVSEQTFRVLYKPWQQNPPKRGVGRFTWVHWVEVHIKGKVIKLSQNRKMQVNGVRTFGFSAPGLSLLDNGRQAILLTDLGIEVYWDGQEELQIVLPPSYHTKVCGHCGDFNGRSRDDMILGPGCSDTPGVLTTNPEAFGSSWVDPSYHGNHPECTPDCTTEPPEPDCVMPVSVAEDYCNTILEIGTSPFSDCLKLFDDEALDGLYTSCVFDICHVYGDIMATLCFIAQTIVEECQINFAVVVPEWRTPEFCGEEGSRDAWEGLDCTGNMTYMICGPDPNNPTRPETTCVQLRSPSDLGAPDLLPGCMEGCFCLPGYVKEGDRCILPEDCGCVYNETYFAVDDLSTDLTCWETVVCRRGGQVEITQLECGGNATCRLEDADPCYNVTCNSTRQECVLGQCECKQGYIGDCEKCEDIDECKSQVDDCDGEGEVCVNEEGGYRCDCENGYVRNGDKCEDIDECKQGEGVECPANSECFNKPGMYACFCCVGYTISTDGLCVLDPLHATQYRDPTSGTGCCSCDAPECDESGKVCGSDGKTYSNMRALIVRSCLEERRVQPMYKGRCKGSCDNVVCDRPFATCREIDGMAVCQCPGCPPIVDATVVPSVCASNMIVYRSECEFQAAMCNADIKDVVILPDISECTGPGGGVPVNSTGWSNCSVACGEGIAYRTLSHRYLVNTTEYVPCENVTDVNVTDVNATDVNCTQAVTVTDYETAEFNATAVCYGTCGTEFDPCMFHTCTGPAQVCVDAPDGPLCVCPKCDTVETDPVCGALVDSVTTFDSECDLRRKACDLGQDFHIVDNVSCEAAPIECGVAQNFYRREDPDGCFNPEPFDYGICSGGCGRLPDECCYKSEVTIRNAPFQCPDSLEMREVEVVTGCACIPPEEVARLRNEEMTR</sequence>
<dbReference type="InterPro" id="IPR018097">
    <property type="entry name" value="EGF_Ca-bd_CS"/>
</dbReference>
<dbReference type="Pfam" id="PF12662">
    <property type="entry name" value="cEGF"/>
    <property type="match status" value="1"/>
</dbReference>
<keyword evidence="14" id="KW-1185">Reference proteome</keyword>
<feature type="domain" description="EGF-like" evidence="10">
    <location>
        <begin position="421"/>
        <end position="460"/>
    </location>
</feature>
<dbReference type="Proteomes" id="UP001519460">
    <property type="component" value="Unassembled WGS sequence"/>
</dbReference>
<proteinExistence type="predicted"/>
<dbReference type="SMART" id="SM00179">
    <property type="entry name" value="EGF_CA"/>
    <property type="match status" value="5"/>
</dbReference>
<dbReference type="InterPro" id="IPR000742">
    <property type="entry name" value="EGF"/>
</dbReference>
<keyword evidence="6" id="KW-0106">Calcium</keyword>
<dbReference type="CDD" id="cd19941">
    <property type="entry name" value="TIL"/>
    <property type="match status" value="1"/>
</dbReference>
<evidence type="ECO:0000313" key="14">
    <source>
        <dbReference type="Proteomes" id="UP001519460"/>
    </source>
</evidence>
<dbReference type="EMBL" id="JACVVK020000164">
    <property type="protein sequence ID" value="KAK7487474.1"/>
    <property type="molecule type" value="Genomic_DNA"/>
</dbReference>
<gene>
    <name evidence="13" type="ORF">BaRGS_00021315</name>
</gene>
<protein>
    <recommendedName>
        <fullName evidence="15">Fibrillin-2-like</fullName>
    </recommendedName>
</protein>
<dbReference type="SUPFAM" id="SSF57196">
    <property type="entry name" value="EGF/Laminin"/>
    <property type="match status" value="2"/>
</dbReference>
<feature type="domain" description="EGF-like" evidence="10">
    <location>
        <begin position="956"/>
        <end position="997"/>
    </location>
</feature>
<feature type="domain" description="Kazal-like" evidence="12">
    <location>
        <begin position="1052"/>
        <end position="1107"/>
    </location>
</feature>
<evidence type="ECO:0000256" key="1">
    <source>
        <dbReference type="ARBA" id="ARBA00004613"/>
    </source>
</evidence>
<dbReference type="InterPro" id="IPR049883">
    <property type="entry name" value="NOTCH1_EGF-like"/>
</dbReference>
<feature type="domain" description="Kazal-like" evidence="12">
    <location>
        <begin position="1281"/>
        <end position="1347"/>
    </location>
</feature>
<dbReference type="GO" id="GO:0005576">
    <property type="term" value="C:extracellular region"/>
    <property type="evidence" value="ECO:0007669"/>
    <property type="project" value="UniProtKB-SubCell"/>
</dbReference>
<dbReference type="SMART" id="SM00280">
    <property type="entry name" value="KAZAL"/>
    <property type="match status" value="3"/>
</dbReference>
<evidence type="ECO:0000256" key="5">
    <source>
        <dbReference type="ARBA" id="ARBA00022737"/>
    </source>
</evidence>
<dbReference type="PROSITE" id="PS51233">
    <property type="entry name" value="VWFD"/>
    <property type="match status" value="1"/>
</dbReference>
<evidence type="ECO:0000256" key="3">
    <source>
        <dbReference type="ARBA" id="ARBA00022536"/>
    </source>
</evidence>
<dbReference type="InterPro" id="IPR024731">
    <property type="entry name" value="NELL2-like_EGF"/>
</dbReference>
<dbReference type="SUPFAM" id="SSF57184">
    <property type="entry name" value="Growth factor receptor domain"/>
    <property type="match status" value="1"/>
</dbReference>
<dbReference type="InterPro" id="IPR001881">
    <property type="entry name" value="EGF-like_Ca-bd_dom"/>
</dbReference>
<keyword evidence="3 9" id="KW-0245">EGF-like domain</keyword>
<dbReference type="InterPro" id="IPR000152">
    <property type="entry name" value="EGF-type_Asp/Asn_hydroxyl_site"/>
</dbReference>
<evidence type="ECO:0000256" key="4">
    <source>
        <dbReference type="ARBA" id="ARBA00022729"/>
    </source>
</evidence>
<dbReference type="Pfam" id="PF12947">
    <property type="entry name" value="EGF_3"/>
    <property type="match status" value="1"/>
</dbReference>
<dbReference type="SUPFAM" id="SSF57567">
    <property type="entry name" value="Serine protease inhibitors"/>
    <property type="match status" value="1"/>
</dbReference>
<dbReference type="SUPFAM" id="SSF100895">
    <property type="entry name" value="Kazal-type serine protease inhibitors"/>
    <property type="match status" value="2"/>
</dbReference>
<dbReference type="InterPro" id="IPR052749">
    <property type="entry name" value="Alpha-tectorin"/>
</dbReference>
<evidence type="ECO:0000256" key="7">
    <source>
        <dbReference type="ARBA" id="ARBA00023157"/>
    </source>
</evidence>
<evidence type="ECO:0000256" key="9">
    <source>
        <dbReference type="PROSITE-ProRule" id="PRU00076"/>
    </source>
</evidence>
<dbReference type="PROSITE" id="PS01187">
    <property type="entry name" value="EGF_CA"/>
    <property type="match status" value="2"/>
</dbReference>
<accession>A0ABD0KJX4</accession>
<dbReference type="InterPro" id="IPR001846">
    <property type="entry name" value="VWF_type-D"/>
</dbReference>
<dbReference type="PROSITE" id="PS01186">
    <property type="entry name" value="EGF_2"/>
    <property type="match status" value="3"/>
</dbReference>
<evidence type="ECO:0000256" key="6">
    <source>
        <dbReference type="ARBA" id="ARBA00022837"/>
    </source>
</evidence>
<comment type="caution">
    <text evidence="13">The sequence shown here is derived from an EMBL/GenBank/DDBJ whole genome shotgun (WGS) entry which is preliminary data.</text>
</comment>
<feature type="domain" description="EGF-like" evidence="10">
    <location>
        <begin position="461"/>
        <end position="499"/>
    </location>
</feature>
<dbReference type="InterPro" id="IPR009030">
    <property type="entry name" value="Growth_fac_rcpt_cys_sf"/>
</dbReference>
<evidence type="ECO:0000313" key="13">
    <source>
        <dbReference type="EMBL" id="KAK7487474.1"/>
    </source>
</evidence>
<reference evidence="13 14" key="1">
    <citation type="journal article" date="2023" name="Sci. Data">
        <title>Genome assembly of the Korean intertidal mud-creeper Batillaria attramentaria.</title>
        <authorList>
            <person name="Patra A.K."/>
            <person name="Ho P.T."/>
            <person name="Jun S."/>
            <person name="Lee S.J."/>
            <person name="Kim Y."/>
            <person name="Won Y.J."/>
        </authorList>
    </citation>
    <scope>NUCLEOTIDE SEQUENCE [LARGE SCALE GENOMIC DNA]</scope>
    <source>
        <strain evidence="13">Wonlab-2016</strain>
    </source>
</reference>
<comment type="subcellular location">
    <subcellularLocation>
        <location evidence="1">Secreted</location>
    </subcellularLocation>
</comment>
<evidence type="ECO:0008006" key="15">
    <source>
        <dbReference type="Google" id="ProtNLM"/>
    </source>
</evidence>
<evidence type="ECO:0000259" key="11">
    <source>
        <dbReference type="PROSITE" id="PS51233"/>
    </source>
</evidence>
<feature type="domain" description="EGF-like" evidence="10">
    <location>
        <begin position="368"/>
        <end position="406"/>
    </location>
</feature>
<dbReference type="Pfam" id="PF07648">
    <property type="entry name" value="Kazal_2"/>
    <property type="match status" value="3"/>
</dbReference>
<keyword evidence="2" id="KW-0964">Secreted</keyword>
<dbReference type="CDD" id="cd00054">
    <property type="entry name" value="EGF_CA"/>
    <property type="match status" value="4"/>
</dbReference>
<dbReference type="InterPro" id="IPR036058">
    <property type="entry name" value="Kazal_dom_sf"/>
</dbReference>
<dbReference type="Gene3D" id="2.60.120.1000">
    <property type="match status" value="2"/>
</dbReference>
<evidence type="ECO:0000256" key="8">
    <source>
        <dbReference type="ARBA" id="ARBA00023180"/>
    </source>
</evidence>
<keyword evidence="8" id="KW-0325">Glycoprotein</keyword>
<dbReference type="Gene3D" id="2.10.25.10">
    <property type="entry name" value="Laminin"/>
    <property type="match status" value="6"/>
</dbReference>
<evidence type="ECO:0000259" key="12">
    <source>
        <dbReference type="PROSITE" id="PS51465"/>
    </source>
</evidence>
<dbReference type="Pfam" id="PF07645">
    <property type="entry name" value="EGF_CA"/>
    <property type="match status" value="3"/>
</dbReference>
<dbReference type="Gene3D" id="3.30.60.30">
    <property type="match status" value="3"/>
</dbReference>
<dbReference type="FunFam" id="2.10.25.10:FF:000038">
    <property type="entry name" value="Fibrillin 2"/>
    <property type="match status" value="3"/>
</dbReference>
<feature type="domain" description="VWFD" evidence="11">
    <location>
        <begin position="506"/>
        <end position="697"/>
    </location>
</feature>
<dbReference type="Pfam" id="PF00094">
    <property type="entry name" value="VWD"/>
    <property type="match status" value="1"/>
</dbReference>
<keyword evidence="4" id="KW-0732">Signal</keyword>
<dbReference type="SMART" id="SM00181">
    <property type="entry name" value="EGF"/>
    <property type="match status" value="8"/>
</dbReference>
<dbReference type="PANTHER" id="PTHR46160:SF9">
    <property type="entry name" value="PROTEIN PRY2-RELATED"/>
    <property type="match status" value="1"/>
</dbReference>